<accession>A0A8T0C8N7</accession>
<dbReference type="EMBL" id="AHCD03000035">
    <property type="protein sequence ID" value="KAF7786432.1"/>
    <property type="molecule type" value="Genomic_DNA"/>
</dbReference>
<protein>
    <submittedName>
        <fullName evidence="1">Uncharacterized protein</fullName>
    </submittedName>
</protein>
<dbReference type="AlphaFoldDB" id="A0A8T0C8N7"/>
<organism evidence="1 2">
    <name type="scientific">Pseudoalteromonas rubra</name>
    <dbReference type="NCBI Taxonomy" id="43658"/>
    <lineage>
        <taxon>Bacteria</taxon>
        <taxon>Pseudomonadati</taxon>
        <taxon>Pseudomonadota</taxon>
        <taxon>Gammaproteobacteria</taxon>
        <taxon>Alteromonadales</taxon>
        <taxon>Pseudoalteromonadaceae</taxon>
        <taxon>Pseudoalteromonas</taxon>
    </lineage>
</organism>
<gene>
    <name evidence="1" type="ORF">PRUB_a0993</name>
</gene>
<proteinExistence type="predicted"/>
<sequence length="83" mass="9110">MPENKWGNDYYYFNLEEKVILLWELGSDALPGGTGDSQDVCYVVKFSSGNSDLVSNVKDVVAKLPEKIPPQCAAIYSGFSSTL</sequence>
<comment type="caution">
    <text evidence="1">The sequence shown here is derived from an EMBL/GenBank/DDBJ whole genome shotgun (WGS) entry which is preliminary data.</text>
</comment>
<name>A0A8T0C8N7_9GAMM</name>
<dbReference type="Proteomes" id="UP000016480">
    <property type="component" value="Unassembled WGS sequence"/>
</dbReference>
<evidence type="ECO:0000313" key="2">
    <source>
        <dbReference type="Proteomes" id="UP000016480"/>
    </source>
</evidence>
<evidence type="ECO:0000313" key="1">
    <source>
        <dbReference type="EMBL" id="KAF7786432.1"/>
    </source>
</evidence>
<reference evidence="1 2" key="1">
    <citation type="journal article" date="2012" name="J. Bacteriol.">
        <title>Genome sequence of the cycloprodigiosin-producing bacterial strain Pseudoalteromonas rubra ATCC 29570(T).</title>
        <authorList>
            <person name="Xie B.B."/>
            <person name="Shu Y.L."/>
            <person name="Qin Q.L."/>
            <person name="Rong J.C."/>
            <person name="Zhang X.Y."/>
            <person name="Chen X.L."/>
            <person name="Zhou B.C."/>
            <person name="Zhang Y.Z."/>
        </authorList>
    </citation>
    <scope>NUCLEOTIDE SEQUENCE [LARGE SCALE GENOMIC DNA]</scope>
    <source>
        <strain evidence="1 2">DSM 6842</strain>
    </source>
</reference>